<keyword evidence="4 7" id="KW-0010">Activator</keyword>
<evidence type="ECO:0000256" key="1">
    <source>
        <dbReference type="ARBA" id="ARBA00004123"/>
    </source>
</evidence>
<dbReference type="GO" id="GO:0016592">
    <property type="term" value="C:mediator complex"/>
    <property type="evidence" value="ECO:0007669"/>
    <property type="project" value="InterPro"/>
</dbReference>
<feature type="region of interest" description="Disordered" evidence="8">
    <location>
        <begin position="17"/>
        <end position="73"/>
    </location>
</feature>
<evidence type="ECO:0000313" key="10">
    <source>
        <dbReference type="EMBL" id="KAF2857330.1"/>
    </source>
</evidence>
<evidence type="ECO:0000256" key="7">
    <source>
        <dbReference type="RuleBase" id="RU364059"/>
    </source>
</evidence>
<protein>
    <recommendedName>
        <fullName evidence="7">Mediator of RNA polymerase II transcription subunit 1</fullName>
    </recommendedName>
    <alternativeName>
        <fullName evidence="7">Mediator complex subunit 1</fullName>
    </alternativeName>
</protein>
<evidence type="ECO:0000256" key="6">
    <source>
        <dbReference type="ARBA" id="ARBA00023242"/>
    </source>
</evidence>
<keyword evidence="5 7" id="KW-0804">Transcription</keyword>
<comment type="function">
    <text evidence="7">Component of the Mediator complex, a coactivator involved in the regulated transcription of nearly all RNA polymerase II-dependent genes. Mediator functions as a bridge to convey information from gene-specific regulatory proteins to the basal RNA polymerase II transcription machinery. Mediator is recruited to promoters by direct interactions with regulatory proteins and serves as a scaffold for the assembly of a functional preinitiation complex with RNA polymerase II and the general transcription factors.</text>
</comment>
<dbReference type="EMBL" id="MU006050">
    <property type="protein sequence ID" value="KAF2857330.1"/>
    <property type="molecule type" value="Genomic_DNA"/>
</dbReference>
<dbReference type="Pfam" id="PF10744">
    <property type="entry name" value="Med1"/>
    <property type="match status" value="1"/>
</dbReference>
<evidence type="ECO:0000313" key="11">
    <source>
        <dbReference type="Proteomes" id="UP000799421"/>
    </source>
</evidence>
<feature type="compositionally biased region" description="Low complexity" evidence="8">
    <location>
        <begin position="17"/>
        <end position="31"/>
    </location>
</feature>
<evidence type="ECO:0000256" key="2">
    <source>
        <dbReference type="ARBA" id="ARBA00006210"/>
    </source>
</evidence>
<reference evidence="10" key="1">
    <citation type="journal article" date="2020" name="Stud. Mycol.">
        <title>101 Dothideomycetes genomes: a test case for predicting lifestyles and emergence of pathogens.</title>
        <authorList>
            <person name="Haridas S."/>
            <person name="Albert R."/>
            <person name="Binder M."/>
            <person name="Bloem J."/>
            <person name="Labutti K."/>
            <person name="Salamov A."/>
            <person name="Andreopoulos B."/>
            <person name="Baker S."/>
            <person name="Barry K."/>
            <person name="Bills G."/>
            <person name="Bluhm B."/>
            <person name="Cannon C."/>
            <person name="Castanera R."/>
            <person name="Culley D."/>
            <person name="Daum C."/>
            <person name="Ezra D."/>
            <person name="Gonzalez J."/>
            <person name="Henrissat B."/>
            <person name="Kuo A."/>
            <person name="Liang C."/>
            <person name="Lipzen A."/>
            <person name="Lutzoni F."/>
            <person name="Magnuson J."/>
            <person name="Mondo S."/>
            <person name="Nolan M."/>
            <person name="Ohm R."/>
            <person name="Pangilinan J."/>
            <person name="Park H.-J."/>
            <person name="Ramirez L."/>
            <person name="Alfaro M."/>
            <person name="Sun H."/>
            <person name="Tritt A."/>
            <person name="Yoshinaga Y."/>
            <person name="Zwiers L.-H."/>
            <person name="Turgeon B."/>
            <person name="Goodwin S."/>
            <person name="Spatafora J."/>
            <person name="Crous P."/>
            <person name="Grigoriev I."/>
        </authorList>
    </citation>
    <scope>NUCLEOTIDE SEQUENCE</scope>
    <source>
        <strain evidence="10">CBS 480.64</strain>
    </source>
</reference>
<dbReference type="InterPro" id="IPR019680">
    <property type="entry name" value="Mediator_Med1"/>
</dbReference>
<dbReference type="GO" id="GO:0003712">
    <property type="term" value="F:transcription coregulator activity"/>
    <property type="evidence" value="ECO:0007669"/>
    <property type="project" value="InterPro"/>
</dbReference>
<dbReference type="AlphaFoldDB" id="A0A6A7BPR2"/>
<comment type="similarity">
    <text evidence="2 7">Belongs to the Mediator complex subunit 1 family.</text>
</comment>
<organism evidence="10 11">
    <name type="scientific">Piedraia hortae CBS 480.64</name>
    <dbReference type="NCBI Taxonomy" id="1314780"/>
    <lineage>
        <taxon>Eukaryota</taxon>
        <taxon>Fungi</taxon>
        <taxon>Dikarya</taxon>
        <taxon>Ascomycota</taxon>
        <taxon>Pezizomycotina</taxon>
        <taxon>Dothideomycetes</taxon>
        <taxon>Dothideomycetidae</taxon>
        <taxon>Capnodiales</taxon>
        <taxon>Piedraiaceae</taxon>
        <taxon>Piedraia</taxon>
    </lineage>
</organism>
<keyword evidence="6 7" id="KW-0539">Nucleus</keyword>
<keyword evidence="3 7" id="KW-0805">Transcription regulation</keyword>
<dbReference type="OrthoDB" id="5310959at2759"/>
<dbReference type="PANTHER" id="PTHR35041:SF4">
    <property type="entry name" value="MEDIATOR OF RNA POLYMERASE II TRANSCRIPTION SUBUNIT 1"/>
    <property type="match status" value="1"/>
</dbReference>
<evidence type="ECO:0000256" key="5">
    <source>
        <dbReference type="ARBA" id="ARBA00023163"/>
    </source>
</evidence>
<name>A0A6A7BPR2_9PEZI</name>
<proteinExistence type="inferred from homology"/>
<evidence type="ECO:0000256" key="4">
    <source>
        <dbReference type="ARBA" id="ARBA00023159"/>
    </source>
</evidence>
<evidence type="ECO:0000256" key="3">
    <source>
        <dbReference type="ARBA" id="ARBA00023015"/>
    </source>
</evidence>
<dbReference type="PANTHER" id="PTHR35041">
    <property type="entry name" value="MEDIATOR OF RNA POLYMERASE II TRANSCRIPTION SUBUNIT 1"/>
    <property type="match status" value="1"/>
</dbReference>
<keyword evidence="11" id="KW-1185">Reference proteome</keyword>
<accession>A0A6A7BPR2</accession>
<comment type="subcellular location">
    <subcellularLocation>
        <location evidence="1 7">Nucleus</location>
    </subcellularLocation>
</comment>
<dbReference type="Proteomes" id="UP000799421">
    <property type="component" value="Unassembled WGS sequence"/>
</dbReference>
<evidence type="ECO:0000259" key="9">
    <source>
        <dbReference type="Pfam" id="PF10744"/>
    </source>
</evidence>
<evidence type="ECO:0000256" key="8">
    <source>
        <dbReference type="SAM" id="MobiDB-lite"/>
    </source>
</evidence>
<dbReference type="GO" id="GO:0045944">
    <property type="term" value="P:positive regulation of transcription by RNA polymerase II"/>
    <property type="evidence" value="ECO:0007669"/>
    <property type="project" value="UniProtKB-ARBA"/>
</dbReference>
<sequence length="594" mass="65313">MANPYAKKNVQANVNVASSAPRSVPSPAAVAGKTPVTTSSHGPKTIGGTPMAASLSQPGIAASPSPGGHAPTPALDGITPGLLTPGLGGIPMNITMSELGMSANSVSLKRDEDQERRNKINKMLEMVGKRTGKITAEGIGRVSRRVGFTFENVGTPTPTSASFTIGGPSRIVIDIEQKDDRFVKAQVVIDSSSPNIEAETIPMGAVLLENLQTDCPLTSNLDAFARNLKRLAHLDRLSINGINCFEAVNGIYTSLQRLYQSEVKQFGPEETLQRRGGRPAVHERGRIGLAIEYWQDYDCDMHRIHINVERSQANMYPPARVSDLWLPEDIVDFTVLPWQEPLPTFTAMDGMDLEEHNMQHVRFVMCLDPPLIVPYTVGAFVYASLGLPPPQFTSMPPAWHSAVIDETSTVPFSIAEGASSSRYVMNPDGKSSVIRDYKLTLEQQADAALKLEVLPFSHPKQIVELLPTFRQWARFGYIVKDIFGKADDAPEADNEEFFFSELLKPPSSFVDRMTINMALSTSPPQLLISLPCGVRTLHVLPNAELAVRWEATAQEQYMVTDALQRCGDFNVWLEWIQRNMKRRHSELTSAPVQP</sequence>
<gene>
    <name evidence="10" type="ORF">K470DRAFT_297176</name>
</gene>
<feature type="domain" description="Mediator complex subunit Med1" evidence="9">
    <location>
        <begin position="122"/>
        <end position="483"/>
    </location>
</feature>